<gene>
    <name evidence="3" type="primary">BAG7</name>
    <name evidence="3" type="ORF">ATY40_BA7504243</name>
</gene>
<dbReference type="Pfam" id="PF00620">
    <property type="entry name" value="RhoGAP"/>
    <property type="match status" value="1"/>
</dbReference>
<dbReference type="PANTHER" id="PTHR45808:SF2">
    <property type="entry name" value="RHO GTPASE-ACTIVATING PROTEIN 68F"/>
    <property type="match status" value="1"/>
</dbReference>
<dbReference type="CDD" id="cd00159">
    <property type="entry name" value="RhoGAP"/>
    <property type="match status" value="1"/>
</dbReference>
<dbReference type="SMART" id="SM00324">
    <property type="entry name" value="RhoGAP"/>
    <property type="match status" value="1"/>
</dbReference>
<dbReference type="GO" id="GO:0005096">
    <property type="term" value="F:GTPase activator activity"/>
    <property type="evidence" value="ECO:0007669"/>
    <property type="project" value="TreeGrafter"/>
</dbReference>
<accession>A0A1B2JFK9</accession>
<feature type="region of interest" description="Disordered" evidence="1">
    <location>
        <begin position="344"/>
        <end position="420"/>
    </location>
</feature>
<dbReference type="PANTHER" id="PTHR45808">
    <property type="entry name" value="RHO GTPASE-ACTIVATING PROTEIN 68F"/>
    <property type="match status" value="1"/>
</dbReference>
<dbReference type="OrthoDB" id="3196451at2759"/>
<keyword evidence="4" id="KW-1185">Reference proteome</keyword>
<dbReference type="PROSITE" id="PS50238">
    <property type="entry name" value="RHOGAP"/>
    <property type="match status" value="1"/>
</dbReference>
<dbReference type="Gene3D" id="1.10.555.10">
    <property type="entry name" value="Rho GTPase activation protein"/>
    <property type="match status" value="1"/>
</dbReference>
<dbReference type="AlphaFoldDB" id="A0A1B2JFK9"/>
<name>A0A1B2JFK9_PICPA</name>
<protein>
    <submittedName>
        <fullName evidence="3">BA75_04243T0</fullName>
    </submittedName>
</protein>
<dbReference type="InterPro" id="IPR008936">
    <property type="entry name" value="Rho_GTPase_activation_prot"/>
</dbReference>
<evidence type="ECO:0000256" key="1">
    <source>
        <dbReference type="SAM" id="MobiDB-lite"/>
    </source>
</evidence>
<feature type="domain" description="Rho-GAP" evidence="2">
    <location>
        <begin position="96"/>
        <end position="281"/>
    </location>
</feature>
<feature type="compositionally biased region" description="Low complexity" evidence="1">
    <location>
        <begin position="344"/>
        <end position="382"/>
    </location>
</feature>
<dbReference type="GO" id="GO:0007264">
    <property type="term" value="P:small GTPase-mediated signal transduction"/>
    <property type="evidence" value="ECO:0007669"/>
    <property type="project" value="TreeGrafter"/>
</dbReference>
<dbReference type="EMBL" id="CP014586">
    <property type="protein sequence ID" value="ANZ76854.1"/>
    <property type="molecule type" value="Genomic_DNA"/>
</dbReference>
<proteinExistence type="predicted"/>
<evidence type="ECO:0000313" key="3">
    <source>
        <dbReference type="EMBL" id="ANZ76854.1"/>
    </source>
</evidence>
<sequence length="420" mass="46678">MEIEKVNSLKSWFTKEQRQRVTFPLFRSKRRVSATPAAARTSISLPSLRTDANDSIPKLKPLALSAESPITLHSPIDEDYALQSQLENQQFADVVLKLSGDETINLKIPEILHNACEFIKNNDPVEGIFRVSGSLKKVKEIEDTLSSAHTMSFEGLNLDSFDAATILKRFITRLSLPLISANLQQKLQLIDLGDWEGYAETLESLNEFQLHLLLYLLEFFNNLLQPEVAAVTKMDGKNIARIFQVVFFKPDHYSSSEDLMINFENNELILVSLIENSEQLKAYFSKKDAAQKEENMLTLPGTVLPSRLSLPEKSQPTIAKQPKRLSNLLSSSATDSGYCIDSEPSLSSSMGTTSSNMISDSPSSVSTSIFSTTTATTYDSESIPGMAPSSIFSPSDRSPVPLNTPPRRKLSFAQFRLPSK</sequence>
<dbReference type="GO" id="GO:0005737">
    <property type="term" value="C:cytoplasm"/>
    <property type="evidence" value="ECO:0007669"/>
    <property type="project" value="TreeGrafter"/>
</dbReference>
<dbReference type="InterPro" id="IPR000198">
    <property type="entry name" value="RhoGAP_dom"/>
</dbReference>
<organism evidence="3 4">
    <name type="scientific">Komagataella pastoris</name>
    <name type="common">Yeast</name>
    <name type="synonym">Pichia pastoris</name>
    <dbReference type="NCBI Taxonomy" id="4922"/>
    <lineage>
        <taxon>Eukaryota</taxon>
        <taxon>Fungi</taxon>
        <taxon>Dikarya</taxon>
        <taxon>Ascomycota</taxon>
        <taxon>Saccharomycotina</taxon>
        <taxon>Pichiomycetes</taxon>
        <taxon>Pichiales</taxon>
        <taxon>Pichiaceae</taxon>
        <taxon>Komagataella</taxon>
    </lineage>
</organism>
<dbReference type="Proteomes" id="UP000094565">
    <property type="component" value="Chromosome 3"/>
</dbReference>
<dbReference type="SUPFAM" id="SSF48350">
    <property type="entry name" value="GTPase activation domain, GAP"/>
    <property type="match status" value="1"/>
</dbReference>
<evidence type="ECO:0000259" key="2">
    <source>
        <dbReference type="PROSITE" id="PS50238"/>
    </source>
</evidence>
<reference evidence="3 4" key="1">
    <citation type="submission" date="2016-02" db="EMBL/GenBank/DDBJ databases">
        <title>Comparative genomic and transcriptomic foundation for Pichia pastoris.</title>
        <authorList>
            <person name="Love K.R."/>
            <person name="Shah K.A."/>
            <person name="Whittaker C.A."/>
            <person name="Wu J."/>
            <person name="Bartlett M.C."/>
            <person name="Ma D."/>
            <person name="Leeson R.L."/>
            <person name="Priest M."/>
            <person name="Young S.K."/>
            <person name="Love J.C."/>
        </authorList>
    </citation>
    <scope>NUCLEOTIDE SEQUENCE [LARGE SCALE GENOMIC DNA]</scope>
    <source>
        <strain evidence="3 4">ATCC 28485</strain>
    </source>
</reference>
<evidence type="ECO:0000313" key="4">
    <source>
        <dbReference type="Proteomes" id="UP000094565"/>
    </source>
</evidence>